<proteinExistence type="predicted"/>
<dbReference type="InterPro" id="IPR001387">
    <property type="entry name" value="Cro/C1-type_HTH"/>
</dbReference>
<name>A0A1B7M1V3_9MICC</name>
<dbReference type="OrthoDB" id="7428772at2"/>
<dbReference type="CDD" id="cd00093">
    <property type="entry name" value="HTH_XRE"/>
    <property type="match status" value="1"/>
</dbReference>
<comment type="caution">
    <text evidence="2">The sequence shown here is derived from an EMBL/GenBank/DDBJ whole genome shotgun (WGS) entry which is preliminary data.</text>
</comment>
<dbReference type="Pfam" id="PF01381">
    <property type="entry name" value="HTH_3"/>
    <property type="match status" value="1"/>
</dbReference>
<dbReference type="InterPro" id="IPR010982">
    <property type="entry name" value="Lambda_DNA-bd_dom_sf"/>
</dbReference>
<dbReference type="AlphaFoldDB" id="A0A1B7M1V3"/>
<dbReference type="GO" id="GO:0003677">
    <property type="term" value="F:DNA binding"/>
    <property type="evidence" value="ECO:0007669"/>
    <property type="project" value="InterPro"/>
</dbReference>
<gene>
    <name evidence="2" type="ORF">A6F49_06320</name>
</gene>
<evidence type="ECO:0000259" key="1">
    <source>
        <dbReference type="Pfam" id="PF01381"/>
    </source>
</evidence>
<dbReference type="RefSeq" id="WP_043057020.1">
    <property type="nucleotide sequence ID" value="NZ_LXEY01000011.1"/>
</dbReference>
<dbReference type="Proteomes" id="UP000078292">
    <property type="component" value="Unassembled WGS sequence"/>
</dbReference>
<dbReference type="SUPFAM" id="SSF47413">
    <property type="entry name" value="lambda repressor-like DNA-binding domains"/>
    <property type="match status" value="1"/>
</dbReference>
<protein>
    <recommendedName>
        <fullName evidence="1">HTH cro/C1-type domain-containing protein</fullName>
    </recommendedName>
</protein>
<evidence type="ECO:0000313" key="3">
    <source>
        <dbReference type="Proteomes" id="UP000078292"/>
    </source>
</evidence>
<evidence type="ECO:0000313" key="2">
    <source>
        <dbReference type="EMBL" id="OAV62551.1"/>
    </source>
</evidence>
<accession>A0A1B7M1V3</accession>
<keyword evidence="3" id="KW-1185">Reference proteome</keyword>
<dbReference type="Gene3D" id="1.10.260.40">
    <property type="entry name" value="lambda repressor-like DNA-binding domains"/>
    <property type="match status" value="1"/>
</dbReference>
<organism evidence="2 3">
    <name type="scientific">Enteractinococcus helveticum</name>
    <dbReference type="NCBI Taxonomy" id="1837282"/>
    <lineage>
        <taxon>Bacteria</taxon>
        <taxon>Bacillati</taxon>
        <taxon>Actinomycetota</taxon>
        <taxon>Actinomycetes</taxon>
        <taxon>Micrococcales</taxon>
        <taxon>Micrococcaceae</taxon>
    </lineage>
</organism>
<sequence>MQKADFLDGRYMRRKIHPREGQEQLNPNDELSVGLDIMRRREAAHLPRTELAQKIGISERTLFRWEMEGTTMKNRERAIEALASMVYTPGGRPTALTMTRKELRRATSMDLASELQDRARIMDNYTQLVEDLKHRLRQDGLDHYIPPGL</sequence>
<feature type="domain" description="HTH cro/C1-type" evidence="1">
    <location>
        <begin position="37"/>
        <end position="68"/>
    </location>
</feature>
<reference evidence="2 3" key="1">
    <citation type="submission" date="2016-04" db="EMBL/GenBank/DDBJ databases">
        <title>First whole genome shotgun sequence of the bacterium Enteractinococcus sp. strain UASWS1574.</title>
        <authorList>
            <person name="Crovadore J."/>
            <person name="Chablais R."/>
            <person name="Lefort F."/>
        </authorList>
    </citation>
    <scope>NUCLEOTIDE SEQUENCE [LARGE SCALE GENOMIC DNA]</scope>
    <source>
        <strain evidence="2 3">UASWS1574</strain>
    </source>
</reference>
<dbReference type="EMBL" id="LXEY01000011">
    <property type="protein sequence ID" value="OAV62551.1"/>
    <property type="molecule type" value="Genomic_DNA"/>
</dbReference>